<reference evidence="1 2" key="1">
    <citation type="submission" date="2023-10" db="EMBL/GenBank/DDBJ databases">
        <title>Surface-active antibiotics is a multifunctional adaptation for post-fire microbes.</title>
        <authorList>
            <person name="Liu M.D."/>
            <person name="Du Y."/>
            <person name="Koupaei S.K."/>
            <person name="Kim N.R."/>
            <person name="Zhang W."/>
            <person name="Traxler M.F."/>
        </authorList>
    </citation>
    <scope>NUCLEOTIDE SEQUENCE [LARGE SCALE GENOMIC DNA]</scope>
    <source>
        <strain evidence="1 2">F3</strain>
    </source>
</reference>
<dbReference type="Proteomes" id="UP001302652">
    <property type="component" value="Chromosome 3"/>
</dbReference>
<organism evidence="1 2">
    <name type="scientific">Paraburkholderia kirstenboschensis</name>
    <dbReference type="NCBI Taxonomy" id="1245436"/>
    <lineage>
        <taxon>Bacteria</taxon>
        <taxon>Pseudomonadati</taxon>
        <taxon>Pseudomonadota</taxon>
        <taxon>Betaproteobacteria</taxon>
        <taxon>Burkholderiales</taxon>
        <taxon>Burkholderiaceae</taxon>
        <taxon>Paraburkholderia</taxon>
    </lineage>
</organism>
<name>A0ABZ0E949_9BURK</name>
<dbReference type="GO" id="GO:0016740">
    <property type="term" value="F:transferase activity"/>
    <property type="evidence" value="ECO:0007669"/>
    <property type="project" value="UniProtKB-KW"/>
</dbReference>
<dbReference type="RefSeq" id="WP_317015429.1">
    <property type="nucleotide sequence ID" value="NZ_CP136511.1"/>
</dbReference>
<proteinExistence type="predicted"/>
<dbReference type="SUPFAM" id="SSF89796">
    <property type="entry name" value="CoA-transferase family III (CaiB/BaiF)"/>
    <property type="match status" value="1"/>
</dbReference>
<evidence type="ECO:0000313" key="1">
    <source>
        <dbReference type="EMBL" id="WOD13773.1"/>
    </source>
</evidence>
<dbReference type="InterPro" id="IPR023606">
    <property type="entry name" value="CoA-Trfase_III_dom_1_sf"/>
</dbReference>
<dbReference type="Gene3D" id="3.40.50.10540">
    <property type="entry name" value="Crotonobetainyl-coa:carnitine coa-transferase, domain 1"/>
    <property type="match status" value="1"/>
</dbReference>
<protein>
    <submittedName>
        <fullName evidence="1">CoA transferase</fullName>
    </submittedName>
</protein>
<gene>
    <name evidence="1" type="ORF">RW095_07410</name>
</gene>
<sequence length="49" mass="5492">MSIVDIATGIYALNGILLALYRRERTGRGTAFGVSLFDAMAEWMSYRAY</sequence>
<keyword evidence="2" id="KW-1185">Reference proteome</keyword>
<dbReference type="Pfam" id="PF02515">
    <property type="entry name" value="CoA_transf_3"/>
    <property type="match status" value="1"/>
</dbReference>
<accession>A0ABZ0E949</accession>
<evidence type="ECO:0000313" key="2">
    <source>
        <dbReference type="Proteomes" id="UP001302652"/>
    </source>
</evidence>
<dbReference type="EMBL" id="CP136511">
    <property type="protein sequence ID" value="WOD13773.1"/>
    <property type="molecule type" value="Genomic_DNA"/>
</dbReference>
<dbReference type="InterPro" id="IPR003673">
    <property type="entry name" value="CoA-Trfase_fam_III"/>
</dbReference>
<keyword evidence="1" id="KW-0808">Transferase</keyword>